<dbReference type="InterPro" id="IPR016484">
    <property type="entry name" value="GTPase_Der"/>
</dbReference>
<reference evidence="10 11" key="1">
    <citation type="submission" date="2023-05" db="EMBL/GenBank/DDBJ databases">
        <title>A 100% complete, gapless, phased diploid assembly of the Scenedesmus obliquus UTEX 3031 genome.</title>
        <authorList>
            <person name="Biondi T.C."/>
            <person name="Hanschen E.R."/>
            <person name="Kwon T."/>
            <person name="Eng W."/>
            <person name="Kruse C.P.S."/>
            <person name="Koehler S.I."/>
            <person name="Kunde Y."/>
            <person name="Gleasner C.D."/>
            <person name="You Mak K.T."/>
            <person name="Polle J."/>
            <person name="Hovde B.T."/>
            <person name="Starkenburg S.R."/>
        </authorList>
    </citation>
    <scope>NUCLEOTIDE SEQUENCE [LARGE SCALE GENOMIC DNA]</scope>
    <source>
        <strain evidence="10 11">DOE0152z</strain>
    </source>
</reference>
<gene>
    <name evidence="10" type="ORF">OEZ85_005791</name>
</gene>
<dbReference type="Gene3D" id="3.40.50.300">
    <property type="entry name" value="P-loop containing nucleotide triphosphate hydrolases"/>
    <property type="match status" value="2"/>
</dbReference>
<dbReference type="PANTHER" id="PTHR43834:SF2">
    <property type="entry name" value="GTPASE DER"/>
    <property type="match status" value="1"/>
</dbReference>
<evidence type="ECO:0000256" key="7">
    <source>
        <dbReference type="ARBA" id="ARBA00032345"/>
    </source>
</evidence>
<evidence type="ECO:0000313" key="10">
    <source>
        <dbReference type="EMBL" id="WIA19891.1"/>
    </source>
</evidence>
<dbReference type="InterPro" id="IPR005225">
    <property type="entry name" value="Small_GTP-bd"/>
</dbReference>
<dbReference type="InterPro" id="IPR032859">
    <property type="entry name" value="KH_dom-like"/>
</dbReference>
<dbReference type="CDD" id="cd01895">
    <property type="entry name" value="EngA2"/>
    <property type="match status" value="1"/>
</dbReference>
<dbReference type="HAMAP" id="MF_00195">
    <property type="entry name" value="GTPase_Der"/>
    <property type="match status" value="1"/>
</dbReference>
<feature type="compositionally biased region" description="Gly residues" evidence="8">
    <location>
        <begin position="591"/>
        <end position="621"/>
    </location>
</feature>
<dbReference type="Proteomes" id="UP001244341">
    <property type="component" value="Chromosome 11b"/>
</dbReference>
<dbReference type="Gene3D" id="3.30.300.20">
    <property type="match status" value="1"/>
</dbReference>
<dbReference type="PROSITE" id="PS51712">
    <property type="entry name" value="G_ENGA"/>
    <property type="match status" value="2"/>
</dbReference>
<dbReference type="EMBL" id="CP126218">
    <property type="protein sequence ID" value="WIA19891.1"/>
    <property type="molecule type" value="Genomic_DNA"/>
</dbReference>
<evidence type="ECO:0000256" key="4">
    <source>
        <dbReference type="ARBA" id="ARBA00022737"/>
    </source>
</evidence>
<evidence type="ECO:0000256" key="1">
    <source>
        <dbReference type="ARBA" id="ARBA00008279"/>
    </source>
</evidence>
<accession>A0ABY8UI96</accession>
<dbReference type="NCBIfam" id="TIGR03594">
    <property type="entry name" value="GTPase_EngA"/>
    <property type="match status" value="1"/>
</dbReference>
<keyword evidence="11" id="KW-1185">Reference proteome</keyword>
<dbReference type="CDD" id="cd01894">
    <property type="entry name" value="EngA1"/>
    <property type="match status" value="1"/>
</dbReference>
<dbReference type="InterPro" id="IPR015946">
    <property type="entry name" value="KH_dom-like_a/b"/>
</dbReference>
<comment type="similarity">
    <text evidence="1">Belongs to the TRAFAC class TrmE-Era-EngA-EngB-Septin-like GTPase superfamily. EngA (Der) GTPase family.</text>
</comment>
<evidence type="ECO:0000256" key="2">
    <source>
        <dbReference type="ARBA" id="ARBA00020953"/>
    </source>
</evidence>
<evidence type="ECO:0000256" key="3">
    <source>
        <dbReference type="ARBA" id="ARBA00022517"/>
    </source>
</evidence>
<dbReference type="NCBIfam" id="TIGR00231">
    <property type="entry name" value="small_GTP"/>
    <property type="match status" value="2"/>
</dbReference>
<keyword evidence="3" id="KW-0690">Ribosome biogenesis</keyword>
<keyword evidence="5" id="KW-0547">Nucleotide-binding</keyword>
<evidence type="ECO:0000256" key="8">
    <source>
        <dbReference type="SAM" id="MobiDB-lite"/>
    </source>
</evidence>
<dbReference type="InterPro" id="IPR031166">
    <property type="entry name" value="G_ENGA"/>
</dbReference>
<evidence type="ECO:0000313" key="11">
    <source>
        <dbReference type="Proteomes" id="UP001244341"/>
    </source>
</evidence>
<dbReference type="Pfam" id="PF01926">
    <property type="entry name" value="MMR_HSR1"/>
    <property type="match status" value="2"/>
</dbReference>
<dbReference type="Pfam" id="PF14714">
    <property type="entry name" value="KH_dom-like"/>
    <property type="match status" value="1"/>
</dbReference>
<feature type="region of interest" description="Disordered" evidence="8">
    <location>
        <begin position="579"/>
        <end position="627"/>
    </location>
</feature>
<organism evidence="10 11">
    <name type="scientific">Tetradesmus obliquus</name>
    <name type="common">Green alga</name>
    <name type="synonym">Acutodesmus obliquus</name>
    <dbReference type="NCBI Taxonomy" id="3088"/>
    <lineage>
        <taxon>Eukaryota</taxon>
        <taxon>Viridiplantae</taxon>
        <taxon>Chlorophyta</taxon>
        <taxon>core chlorophytes</taxon>
        <taxon>Chlorophyceae</taxon>
        <taxon>CS clade</taxon>
        <taxon>Sphaeropleales</taxon>
        <taxon>Scenedesmaceae</taxon>
        <taxon>Tetradesmus</taxon>
    </lineage>
</organism>
<feature type="region of interest" description="Disordered" evidence="8">
    <location>
        <begin position="1"/>
        <end position="25"/>
    </location>
</feature>
<dbReference type="InterPro" id="IPR006073">
    <property type="entry name" value="GTP-bd"/>
</dbReference>
<feature type="domain" description="EngA-type G" evidence="9">
    <location>
        <begin position="113"/>
        <end position="295"/>
    </location>
</feature>
<feature type="domain" description="EngA-type G" evidence="9">
    <location>
        <begin position="307"/>
        <end position="487"/>
    </location>
</feature>
<evidence type="ECO:0000259" key="9">
    <source>
        <dbReference type="PROSITE" id="PS51712"/>
    </source>
</evidence>
<sequence>MYEGTPLGMSGGDCSGTPDSITDEEAERFEKIAAALVEKLKDLPDTEVEPEDAFADEDLLVEFGSVASPQQAADIQARLEERRAAAAAASTSNSSSFVPRKLRKKQLPIEALPKVAIVGRPNVGKSAMFNRLAGSSLAVVYDYPGVTRDRLYTRAFWGDKEFCLIDTGGLMSDATKLPAEQQVAAMASISAEGLPQAIERQAAAGVAEADSIVLVVDGQSGLHPSDEEVVAWLQRHHPSKPVVLAVNKCESSTQGPTQAAEFWELGLEPHPVSAISGTGTGEMLDKLVGTLPPPKDMETVDESDKPLAVAIVGRPNVGKSSLLNAICGEERAIVCDMSGTTRDAVDTTVTLPGGQQLTLIDTAGIRKRARVADSKDGAEQLSVDRAMRAASRAEIVVMVLDGSEGVTQQDFRLAELVAKDGCAAVVAVNKWDRVPPKAAEDMDAYKADVKAQLRPVGWAPVVCTTASKGRSVDQVVAAILAVGEQHRRRVSTATLNLVLREAVAWKAPPSQRGSGKQGRIYYATQAAVSPPTFVLFVNDPRLFSEDYRRYIERNVRQNMGFEGSPIRFWWRARRTAEREREPAAAAASSGSGSGGRGSSGGRGGGRGNGRGGGSRGGGSGGKWNKQR</sequence>
<dbReference type="InterPro" id="IPR027417">
    <property type="entry name" value="P-loop_NTPase"/>
</dbReference>
<evidence type="ECO:0000256" key="5">
    <source>
        <dbReference type="ARBA" id="ARBA00022741"/>
    </source>
</evidence>
<proteinExistence type="inferred from homology"/>
<name>A0ABY8UI96_TETOB</name>
<dbReference type="SUPFAM" id="SSF52540">
    <property type="entry name" value="P-loop containing nucleoside triphosphate hydrolases"/>
    <property type="match status" value="2"/>
</dbReference>
<protein>
    <recommendedName>
        <fullName evidence="2">GTPase Der</fullName>
    </recommendedName>
    <alternativeName>
        <fullName evidence="7">GTP-binding protein EngA</fullName>
    </alternativeName>
</protein>
<dbReference type="InterPro" id="IPR003593">
    <property type="entry name" value="AAA+_ATPase"/>
</dbReference>
<dbReference type="PANTHER" id="PTHR43834">
    <property type="entry name" value="GTPASE DER"/>
    <property type="match status" value="1"/>
</dbReference>
<dbReference type="PRINTS" id="PR00326">
    <property type="entry name" value="GTP1OBG"/>
</dbReference>
<keyword evidence="6" id="KW-0342">GTP-binding</keyword>
<keyword evidence="4" id="KW-0677">Repeat</keyword>
<evidence type="ECO:0000256" key="6">
    <source>
        <dbReference type="ARBA" id="ARBA00023134"/>
    </source>
</evidence>
<dbReference type="SMART" id="SM00382">
    <property type="entry name" value="AAA"/>
    <property type="match status" value="2"/>
</dbReference>